<proteinExistence type="predicted"/>
<dbReference type="Pfam" id="PF01926">
    <property type="entry name" value="MMR_HSR1"/>
    <property type="match status" value="1"/>
</dbReference>
<reference evidence="2" key="1">
    <citation type="submission" date="2020-10" db="EMBL/GenBank/DDBJ databases">
        <title>Connecting structure to function with the recovery of over 1000 high-quality activated sludge metagenome-assembled genomes encoding full-length rRNA genes using long-read sequencing.</title>
        <authorList>
            <person name="Singleton C.M."/>
            <person name="Petriglieri F."/>
            <person name="Kristensen J.M."/>
            <person name="Kirkegaard R.H."/>
            <person name="Michaelsen T.Y."/>
            <person name="Andersen M.H."/>
            <person name="Karst S.M."/>
            <person name="Dueholm M.S."/>
            <person name="Nielsen P.H."/>
            <person name="Albertsen M."/>
        </authorList>
    </citation>
    <scope>NUCLEOTIDE SEQUENCE</scope>
    <source>
        <strain evidence="2">OdNE_18-Q3-R46-58_BAT3C.305</strain>
    </source>
</reference>
<dbReference type="GO" id="GO:0005525">
    <property type="term" value="F:GTP binding"/>
    <property type="evidence" value="ECO:0007669"/>
    <property type="project" value="InterPro"/>
</dbReference>
<name>A0A9D7LQ08_9RHOO</name>
<feature type="domain" description="G" evidence="1">
    <location>
        <begin position="5"/>
        <end position="128"/>
    </location>
</feature>
<organism evidence="2 3">
    <name type="scientific">Candidatus Dechloromonas phosphorivorans</name>
    <dbReference type="NCBI Taxonomy" id="2899244"/>
    <lineage>
        <taxon>Bacteria</taxon>
        <taxon>Pseudomonadati</taxon>
        <taxon>Pseudomonadota</taxon>
        <taxon>Betaproteobacteria</taxon>
        <taxon>Rhodocyclales</taxon>
        <taxon>Azonexaceae</taxon>
        <taxon>Dechloromonas</taxon>
    </lineage>
</organism>
<dbReference type="Gene3D" id="3.40.50.300">
    <property type="entry name" value="P-loop containing nucleotide triphosphate hydrolases"/>
    <property type="match status" value="1"/>
</dbReference>
<accession>A0A9D7LQ08</accession>
<dbReference type="EMBL" id="JADKBR010000003">
    <property type="protein sequence ID" value="MBK8889935.1"/>
    <property type="molecule type" value="Genomic_DNA"/>
</dbReference>
<dbReference type="InterPro" id="IPR006073">
    <property type="entry name" value="GTP-bd"/>
</dbReference>
<dbReference type="CDD" id="cd00882">
    <property type="entry name" value="Ras_like_GTPase"/>
    <property type="match status" value="1"/>
</dbReference>
<dbReference type="InterPro" id="IPR027417">
    <property type="entry name" value="P-loop_NTPase"/>
</dbReference>
<evidence type="ECO:0000313" key="2">
    <source>
        <dbReference type="EMBL" id="MBK8889935.1"/>
    </source>
</evidence>
<protein>
    <submittedName>
        <fullName evidence="2">GTPase domain-containing protein</fullName>
    </submittedName>
</protein>
<gene>
    <name evidence="2" type="ORF">IPN75_05830</name>
</gene>
<evidence type="ECO:0000313" key="3">
    <source>
        <dbReference type="Proteomes" id="UP000808146"/>
    </source>
</evidence>
<dbReference type="Proteomes" id="UP000808146">
    <property type="component" value="Unassembled WGS sequence"/>
</dbReference>
<comment type="caution">
    <text evidence="2">The sequence shown here is derived from an EMBL/GenBank/DDBJ whole genome shotgun (WGS) entry which is preliminary data.</text>
</comment>
<sequence>MTTYRVLVFGSTGTGKTSLCNEMTGQEMPANSSARGNTFETHTFAAFEDSGNTFILTDTVGLNESSSGTVPAKEAAEQLVKLLAESRDGFNILVHVFRIPRITDGHDKNYEFFVDELTQGNIPVILVATGCENETPMSAWADANSILFAEGGFDYKEVVATCFSKGGKFEKSFGPLRRKSRKALLDAIVRHGLREPHAIFGTEATGGFNQVLTRIWNRFIDIAGVPKKYRKKLNESGIDLLVRLGVSRSMAEAAAEHIPELLGKGLDVGLPWVLPPPLRPLAPFISGFIKEKFLGKKDKAGKL</sequence>
<dbReference type="SUPFAM" id="SSF52540">
    <property type="entry name" value="P-loop containing nucleoside triphosphate hydrolases"/>
    <property type="match status" value="1"/>
</dbReference>
<dbReference type="AlphaFoldDB" id="A0A9D7LQ08"/>
<evidence type="ECO:0000259" key="1">
    <source>
        <dbReference type="Pfam" id="PF01926"/>
    </source>
</evidence>